<evidence type="ECO:0000313" key="5">
    <source>
        <dbReference type="Proteomes" id="UP000184073"/>
    </source>
</evidence>
<evidence type="ECO:0000256" key="1">
    <source>
        <dbReference type="ARBA" id="ARBA00009009"/>
    </source>
</evidence>
<dbReference type="InterPro" id="IPR012338">
    <property type="entry name" value="Beta-lactam/transpept-like"/>
</dbReference>
<dbReference type="GO" id="GO:0016787">
    <property type="term" value="F:hydrolase activity"/>
    <property type="evidence" value="ECO:0007669"/>
    <property type="project" value="UniProtKB-KW"/>
</dbReference>
<dbReference type="STRING" id="1036611.A0A1L9PPU2"/>
<protein>
    <recommendedName>
        <fullName evidence="3">Beta-lactamase-related domain-containing protein</fullName>
    </recommendedName>
</protein>
<dbReference type="SUPFAM" id="SSF56601">
    <property type="entry name" value="beta-lactamase/transpeptidase-like"/>
    <property type="match status" value="1"/>
</dbReference>
<feature type="domain" description="Beta-lactamase-related" evidence="3">
    <location>
        <begin position="26"/>
        <end position="372"/>
    </location>
</feature>
<dbReference type="Gene3D" id="3.40.710.10">
    <property type="entry name" value="DD-peptidase/beta-lactamase superfamily"/>
    <property type="match status" value="1"/>
</dbReference>
<dbReference type="GeneID" id="63723793"/>
<dbReference type="EMBL" id="KV878130">
    <property type="protein sequence ID" value="OJJ03455.1"/>
    <property type="molecule type" value="Genomic_DNA"/>
</dbReference>
<dbReference type="PANTHER" id="PTHR43283">
    <property type="entry name" value="BETA-LACTAMASE-RELATED"/>
    <property type="match status" value="1"/>
</dbReference>
<dbReference type="RefSeq" id="XP_040669217.1">
    <property type="nucleotide sequence ID" value="XM_040808282.1"/>
</dbReference>
<dbReference type="PANTHER" id="PTHR43283:SF17">
    <property type="entry name" value="(LOVD), PUTATIVE (AFU_ORTHOLOGUE AFUA_5G00920)-RELATED"/>
    <property type="match status" value="1"/>
</dbReference>
<dbReference type="Proteomes" id="UP000184073">
    <property type="component" value="Unassembled WGS sequence"/>
</dbReference>
<proteinExistence type="inferred from homology"/>
<evidence type="ECO:0000256" key="2">
    <source>
        <dbReference type="ARBA" id="ARBA00022801"/>
    </source>
</evidence>
<dbReference type="InterPro" id="IPR050789">
    <property type="entry name" value="Diverse_Enzym_Activities"/>
</dbReference>
<dbReference type="VEuPathDB" id="FungiDB:ASPVEDRAFT_151946"/>
<dbReference type="InterPro" id="IPR001466">
    <property type="entry name" value="Beta-lactam-related"/>
</dbReference>
<evidence type="ECO:0000313" key="4">
    <source>
        <dbReference type="EMBL" id="OJJ03455.1"/>
    </source>
</evidence>
<organism evidence="4 5">
    <name type="scientific">Aspergillus versicolor CBS 583.65</name>
    <dbReference type="NCBI Taxonomy" id="1036611"/>
    <lineage>
        <taxon>Eukaryota</taxon>
        <taxon>Fungi</taxon>
        <taxon>Dikarya</taxon>
        <taxon>Ascomycota</taxon>
        <taxon>Pezizomycotina</taxon>
        <taxon>Eurotiomycetes</taxon>
        <taxon>Eurotiomycetidae</taxon>
        <taxon>Eurotiales</taxon>
        <taxon>Aspergillaceae</taxon>
        <taxon>Aspergillus</taxon>
        <taxon>Aspergillus subgen. Nidulantes</taxon>
    </lineage>
</organism>
<dbReference type="AlphaFoldDB" id="A0A1L9PPU2"/>
<name>A0A1L9PPU2_ASPVE</name>
<accession>A0A1L9PPU2</accession>
<gene>
    <name evidence="4" type="ORF">ASPVEDRAFT_151946</name>
</gene>
<comment type="similarity">
    <text evidence="1">Belongs to the class-A beta-lactamase family.</text>
</comment>
<sequence>MDSIDHAVATYIRRQGLPLPRVTLGAVNRHGTFHYEKCFNGDTVESSRTDDIHWIASATKFITSIAVMQCVEKGLLDLDADISSILPEWKDPKILVGFDENNEPLFQPAKRPLTLRLLMTHSSGLAYTFMHPLSIRYQELQGERPLLLQTIRESFDTFLVFEPGEQWLYGPGLEWAGLMVEHVSGLKLGEYMRQNMFEPVGASDVTFHLNQRPDLQARKVKMWERHDDGLNKVTDFWWPEPVSDDIGGGGIYTNVPELLKIYAGVMRGDLLRPDTLEMMFKPHLENRKNLDNPEDHVLANRNAIFNAVPNDVPVDYGISGLINTAEVPGRRRQYSLSWSGLPNCYWWVDMEKGVAGVLLCQLLPTGDQRAVELLAEFERAVYAAVGSQ</sequence>
<keyword evidence="5" id="KW-1185">Reference proteome</keyword>
<evidence type="ECO:0000259" key="3">
    <source>
        <dbReference type="Pfam" id="PF00144"/>
    </source>
</evidence>
<keyword evidence="2" id="KW-0378">Hydrolase</keyword>
<dbReference type="Pfam" id="PF00144">
    <property type="entry name" value="Beta-lactamase"/>
    <property type="match status" value="1"/>
</dbReference>
<reference evidence="5" key="1">
    <citation type="journal article" date="2017" name="Genome Biol.">
        <title>Comparative genomics reveals high biological diversity and specific adaptations in the industrially and medically important fungal genus Aspergillus.</title>
        <authorList>
            <person name="de Vries R.P."/>
            <person name="Riley R."/>
            <person name="Wiebenga A."/>
            <person name="Aguilar-Osorio G."/>
            <person name="Amillis S."/>
            <person name="Uchima C.A."/>
            <person name="Anderluh G."/>
            <person name="Asadollahi M."/>
            <person name="Askin M."/>
            <person name="Barry K."/>
            <person name="Battaglia E."/>
            <person name="Bayram O."/>
            <person name="Benocci T."/>
            <person name="Braus-Stromeyer S.A."/>
            <person name="Caldana C."/>
            <person name="Canovas D."/>
            <person name="Cerqueira G.C."/>
            <person name="Chen F."/>
            <person name="Chen W."/>
            <person name="Choi C."/>
            <person name="Clum A."/>
            <person name="Dos Santos R.A."/>
            <person name="Damasio A.R."/>
            <person name="Diallinas G."/>
            <person name="Emri T."/>
            <person name="Fekete E."/>
            <person name="Flipphi M."/>
            <person name="Freyberg S."/>
            <person name="Gallo A."/>
            <person name="Gournas C."/>
            <person name="Habgood R."/>
            <person name="Hainaut M."/>
            <person name="Harispe M.L."/>
            <person name="Henrissat B."/>
            <person name="Hilden K.S."/>
            <person name="Hope R."/>
            <person name="Hossain A."/>
            <person name="Karabika E."/>
            <person name="Karaffa L."/>
            <person name="Karanyi Z."/>
            <person name="Krasevec N."/>
            <person name="Kuo A."/>
            <person name="Kusch H."/>
            <person name="LaButti K."/>
            <person name="Lagendijk E.L."/>
            <person name="Lapidus A."/>
            <person name="Levasseur A."/>
            <person name="Lindquist E."/>
            <person name="Lipzen A."/>
            <person name="Logrieco A.F."/>
            <person name="MacCabe A."/>
            <person name="Maekelae M.R."/>
            <person name="Malavazi I."/>
            <person name="Melin P."/>
            <person name="Meyer V."/>
            <person name="Mielnichuk N."/>
            <person name="Miskei M."/>
            <person name="Molnar A.P."/>
            <person name="Mule G."/>
            <person name="Ngan C.Y."/>
            <person name="Orejas M."/>
            <person name="Orosz E."/>
            <person name="Ouedraogo J.P."/>
            <person name="Overkamp K.M."/>
            <person name="Park H.-S."/>
            <person name="Perrone G."/>
            <person name="Piumi F."/>
            <person name="Punt P.J."/>
            <person name="Ram A.F."/>
            <person name="Ramon A."/>
            <person name="Rauscher S."/>
            <person name="Record E."/>
            <person name="Riano-Pachon D.M."/>
            <person name="Robert V."/>
            <person name="Roehrig J."/>
            <person name="Ruller R."/>
            <person name="Salamov A."/>
            <person name="Salih N.S."/>
            <person name="Samson R.A."/>
            <person name="Sandor E."/>
            <person name="Sanguinetti M."/>
            <person name="Schuetze T."/>
            <person name="Sepcic K."/>
            <person name="Shelest E."/>
            <person name="Sherlock G."/>
            <person name="Sophianopoulou V."/>
            <person name="Squina F.M."/>
            <person name="Sun H."/>
            <person name="Susca A."/>
            <person name="Todd R.B."/>
            <person name="Tsang A."/>
            <person name="Unkles S.E."/>
            <person name="van de Wiele N."/>
            <person name="van Rossen-Uffink D."/>
            <person name="Oliveira J.V."/>
            <person name="Vesth T.C."/>
            <person name="Visser J."/>
            <person name="Yu J.-H."/>
            <person name="Zhou M."/>
            <person name="Andersen M.R."/>
            <person name="Archer D.B."/>
            <person name="Baker S.E."/>
            <person name="Benoit I."/>
            <person name="Brakhage A.A."/>
            <person name="Braus G.H."/>
            <person name="Fischer R."/>
            <person name="Frisvad J.C."/>
            <person name="Goldman G.H."/>
            <person name="Houbraken J."/>
            <person name="Oakley B."/>
            <person name="Pocsi I."/>
            <person name="Scazzocchio C."/>
            <person name="Seiboth B."/>
            <person name="vanKuyk P.A."/>
            <person name="Wortman J."/>
            <person name="Dyer P.S."/>
            <person name="Grigoriev I.V."/>
        </authorList>
    </citation>
    <scope>NUCLEOTIDE SEQUENCE [LARGE SCALE GENOMIC DNA]</scope>
    <source>
        <strain evidence="5">CBS 583.65</strain>
    </source>
</reference>
<dbReference type="OrthoDB" id="428260at2759"/>